<dbReference type="EMBL" id="KN831788">
    <property type="protein sequence ID" value="KIM38840.1"/>
    <property type="molecule type" value="Genomic_DNA"/>
</dbReference>
<protein>
    <submittedName>
        <fullName evidence="1">Uncharacterized protein</fullName>
    </submittedName>
</protein>
<sequence length="107" mass="12000">MSFQGGESLTNLTSFLALFRFYLAFIHYAIQILEKFSAVCSFTFLFLDIEGSSDSNFGRVFSSGSTTCPKILKRRRVGRHISSSPKSASCSRTIRQGKESTGFFFKI</sequence>
<dbReference type="AlphaFoldDB" id="A0A0C3BQA5"/>
<name>A0A0C3BQA5_HEBCY</name>
<accession>A0A0C3BQA5</accession>
<proteinExistence type="predicted"/>
<organism evidence="1 2">
    <name type="scientific">Hebeloma cylindrosporum</name>
    <dbReference type="NCBI Taxonomy" id="76867"/>
    <lineage>
        <taxon>Eukaryota</taxon>
        <taxon>Fungi</taxon>
        <taxon>Dikarya</taxon>
        <taxon>Basidiomycota</taxon>
        <taxon>Agaricomycotina</taxon>
        <taxon>Agaricomycetes</taxon>
        <taxon>Agaricomycetidae</taxon>
        <taxon>Agaricales</taxon>
        <taxon>Agaricineae</taxon>
        <taxon>Hymenogastraceae</taxon>
        <taxon>Hebeloma</taxon>
    </lineage>
</organism>
<dbReference type="Proteomes" id="UP000053424">
    <property type="component" value="Unassembled WGS sequence"/>
</dbReference>
<evidence type="ECO:0000313" key="1">
    <source>
        <dbReference type="EMBL" id="KIM38840.1"/>
    </source>
</evidence>
<reference evidence="2" key="2">
    <citation type="submission" date="2015-01" db="EMBL/GenBank/DDBJ databases">
        <title>Evolutionary Origins and Diversification of the Mycorrhizal Mutualists.</title>
        <authorList>
            <consortium name="DOE Joint Genome Institute"/>
            <consortium name="Mycorrhizal Genomics Consortium"/>
            <person name="Kohler A."/>
            <person name="Kuo A."/>
            <person name="Nagy L.G."/>
            <person name="Floudas D."/>
            <person name="Copeland A."/>
            <person name="Barry K.W."/>
            <person name="Cichocki N."/>
            <person name="Veneault-Fourrey C."/>
            <person name="LaButti K."/>
            <person name="Lindquist E.A."/>
            <person name="Lipzen A."/>
            <person name="Lundell T."/>
            <person name="Morin E."/>
            <person name="Murat C."/>
            <person name="Riley R."/>
            <person name="Ohm R."/>
            <person name="Sun H."/>
            <person name="Tunlid A."/>
            <person name="Henrissat B."/>
            <person name="Grigoriev I.V."/>
            <person name="Hibbett D.S."/>
            <person name="Martin F."/>
        </authorList>
    </citation>
    <scope>NUCLEOTIDE SEQUENCE [LARGE SCALE GENOMIC DNA]</scope>
    <source>
        <strain evidence="2">h7</strain>
    </source>
</reference>
<dbReference type="HOGENOM" id="CLU_2210375_0_0_1"/>
<reference evidence="1 2" key="1">
    <citation type="submission" date="2014-04" db="EMBL/GenBank/DDBJ databases">
        <authorList>
            <consortium name="DOE Joint Genome Institute"/>
            <person name="Kuo A."/>
            <person name="Gay G."/>
            <person name="Dore J."/>
            <person name="Kohler A."/>
            <person name="Nagy L.G."/>
            <person name="Floudas D."/>
            <person name="Copeland A."/>
            <person name="Barry K.W."/>
            <person name="Cichocki N."/>
            <person name="Veneault-Fourrey C."/>
            <person name="LaButti K."/>
            <person name="Lindquist E.A."/>
            <person name="Lipzen A."/>
            <person name="Lundell T."/>
            <person name="Morin E."/>
            <person name="Murat C."/>
            <person name="Sun H."/>
            <person name="Tunlid A."/>
            <person name="Henrissat B."/>
            <person name="Grigoriev I.V."/>
            <person name="Hibbett D.S."/>
            <person name="Martin F."/>
            <person name="Nordberg H.P."/>
            <person name="Cantor M.N."/>
            <person name="Hua S.X."/>
        </authorList>
    </citation>
    <scope>NUCLEOTIDE SEQUENCE [LARGE SCALE GENOMIC DNA]</scope>
    <source>
        <strain evidence="2">h7</strain>
    </source>
</reference>
<evidence type="ECO:0000313" key="2">
    <source>
        <dbReference type="Proteomes" id="UP000053424"/>
    </source>
</evidence>
<keyword evidence="2" id="KW-1185">Reference proteome</keyword>
<gene>
    <name evidence="1" type="ORF">M413DRAFT_238271</name>
</gene>